<reference evidence="1 2" key="1">
    <citation type="submission" date="2018-12" db="EMBL/GenBank/DDBJ databases">
        <authorList>
            <person name="Grouzdev D.S."/>
            <person name="Krutkina M.S."/>
        </authorList>
    </citation>
    <scope>NUCLEOTIDE SEQUENCE [LARGE SCALE GENOMIC DNA]</scope>
    <source>
        <strain evidence="1 2">RmlP026</strain>
    </source>
</reference>
<reference evidence="1 2" key="2">
    <citation type="submission" date="2019-02" db="EMBL/GenBank/DDBJ databases">
        <title>'Lichenibacterium ramalinii' gen. nov. sp. nov., 'Lichenibacterium minor' gen. nov. sp. nov.</title>
        <authorList>
            <person name="Pankratov T."/>
        </authorList>
    </citation>
    <scope>NUCLEOTIDE SEQUENCE [LARGE SCALE GENOMIC DNA]</scope>
    <source>
        <strain evidence="1 2">RmlP026</strain>
    </source>
</reference>
<evidence type="ECO:0000313" key="1">
    <source>
        <dbReference type="EMBL" id="RYC30486.1"/>
    </source>
</evidence>
<comment type="caution">
    <text evidence="1">The sequence shown here is derived from an EMBL/GenBank/DDBJ whole genome shotgun (WGS) entry which is preliminary data.</text>
</comment>
<sequence>MSALHRFLVEFDLDRPTLPRGAWPLLGREVLPVEIEPETVPDDPEPAVDLVAEAVAAALAEADAAHAAALAALAERHAAERDEARAAWAAAEGEALADGLRAGCAALEAALADGVAAALEPLLDEALRIAAVAQLRDAIGDLVLAGTGGTIAVAGPQDLLDSLRASLSRVGIAEDGIRFAPSKAAEVTVKADNSTIETRLEAWASALRRRMGDTE</sequence>
<organism evidence="1 2">
    <name type="scientific">Lichenibacterium minor</name>
    <dbReference type="NCBI Taxonomy" id="2316528"/>
    <lineage>
        <taxon>Bacteria</taxon>
        <taxon>Pseudomonadati</taxon>
        <taxon>Pseudomonadota</taxon>
        <taxon>Alphaproteobacteria</taxon>
        <taxon>Hyphomicrobiales</taxon>
        <taxon>Lichenihabitantaceae</taxon>
        <taxon>Lichenibacterium</taxon>
    </lineage>
</organism>
<gene>
    <name evidence="1" type="ORF">D3273_18285</name>
</gene>
<dbReference type="Proteomes" id="UP000290759">
    <property type="component" value="Unassembled WGS sequence"/>
</dbReference>
<dbReference type="RefSeq" id="WP_129228336.1">
    <property type="nucleotide sequence ID" value="NZ_QYBB01000024.1"/>
</dbReference>
<accession>A0A4Q2U6I2</accession>
<dbReference type="AlphaFoldDB" id="A0A4Q2U6I2"/>
<evidence type="ECO:0000313" key="2">
    <source>
        <dbReference type="Proteomes" id="UP000290759"/>
    </source>
</evidence>
<dbReference type="EMBL" id="QYBB01000024">
    <property type="protein sequence ID" value="RYC30486.1"/>
    <property type="molecule type" value="Genomic_DNA"/>
</dbReference>
<dbReference type="OrthoDB" id="9889741at2"/>
<name>A0A4Q2U6I2_9HYPH</name>
<protein>
    <recommendedName>
        <fullName evidence="3">Flagellar assembly protein FliH/Type III secretion system HrpE domain-containing protein</fullName>
    </recommendedName>
</protein>
<keyword evidence="2" id="KW-1185">Reference proteome</keyword>
<evidence type="ECO:0008006" key="3">
    <source>
        <dbReference type="Google" id="ProtNLM"/>
    </source>
</evidence>
<proteinExistence type="predicted"/>